<dbReference type="EMBL" id="JARHUD010000001">
    <property type="protein sequence ID" value="MDF2094509.1"/>
    <property type="molecule type" value="Genomic_DNA"/>
</dbReference>
<dbReference type="PANTHER" id="PTHR11136">
    <property type="entry name" value="FOLYLPOLYGLUTAMATE SYNTHASE-RELATED"/>
    <property type="match status" value="1"/>
</dbReference>
<dbReference type="InterPro" id="IPR013221">
    <property type="entry name" value="Mur_ligase_cen"/>
</dbReference>
<evidence type="ECO:0000256" key="10">
    <source>
        <dbReference type="ARBA" id="ARBA00022741"/>
    </source>
</evidence>
<comment type="pathway">
    <text evidence="3">Cofactor biosynthesis; tetrahydrofolylpolyglutamate biosynthesis.</text>
</comment>
<comment type="similarity">
    <text evidence="4 21">Belongs to the folylpolyglutamate synthase family.</text>
</comment>
<dbReference type="Pfam" id="PF02875">
    <property type="entry name" value="Mur_ligase_C"/>
    <property type="match status" value="1"/>
</dbReference>
<dbReference type="PIRSF" id="PIRSF001563">
    <property type="entry name" value="Folylpolyglu_synth"/>
    <property type="match status" value="1"/>
</dbReference>
<gene>
    <name evidence="24" type="ORF">P2G67_00800</name>
</gene>
<name>A0ABT5YJS6_9PROT</name>
<keyword evidence="11 21" id="KW-0067">ATP-binding</keyword>
<comment type="caution">
    <text evidence="24">The sequence shown here is derived from an EMBL/GenBank/DDBJ whole genome shotgun (WGS) entry which is preliminary data.</text>
</comment>
<evidence type="ECO:0000256" key="2">
    <source>
        <dbReference type="ARBA" id="ARBA00004799"/>
    </source>
</evidence>
<feature type="domain" description="Mur ligase central" evidence="23">
    <location>
        <begin position="52"/>
        <end position="269"/>
    </location>
</feature>
<dbReference type="EC" id="6.3.2.17" evidence="6"/>
<comment type="function">
    <text evidence="1">Functions in two distinct reactions of the de novo folate biosynthetic pathway. Catalyzes the addition of a glutamate residue to dihydropteroate (7,8-dihydropteroate or H2Pte) to form dihydrofolate (7,8-dihydrofolate monoglutamate or H2Pte-Glu). Also catalyzes successive additions of L-glutamate to tetrahydrofolate or 10-formyltetrahydrofolate or 5,10-methylenetetrahydrofolate, leading to folylpolyglutamate derivatives.</text>
</comment>
<dbReference type="Gene3D" id="3.40.1190.10">
    <property type="entry name" value="Mur-like, catalytic domain"/>
    <property type="match status" value="1"/>
</dbReference>
<dbReference type="EC" id="6.3.2.12" evidence="5"/>
<dbReference type="RefSeq" id="WP_275819079.1">
    <property type="nucleotide sequence ID" value="NZ_JARHUD010000001.1"/>
</dbReference>
<reference evidence="24 25" key="1">
    <citation type="submission" date="2023-03" db="EMBL/GenBank/DDBJ databases">
        <title>Fodinicurvata sp. CAU 1616 isolated from sea sendiment.</title>
        <authorList>
            <person name="Kim W."/>
        </authorList>
    </citation>
    <scope>NUCLEOTIDE SEQUENCE [LARGE SCALE GENOMIC DNA]</scope>
    <source>
        <strain evidence="24 25">CAU 1616</strain>
    </source>
</reference>
<dbReference type="PANTHER" id="PTHR11136:SF0">
    <property type="entry name" value="DIHYDROFOLATE SYNTHETASE-RELATED"/>
    <property type="match status" value="1"/>
</dbReference>
<keyword evidence="8 21" id="KW-0436">Ligase</keyword>
<proteinExistence type="inferred from homology"/>
<evidence type="ECO:0000256" key="16">
    <source>
        <dbReference type="ARBA" id="ARBA00032510"/>
    </source>
</evidence>
<protein>
    <recommendedName>
        <fullName evidence="7">Dihydrofolate synthase/folylpolyglutamate synthase</fullName>
        <ecNumber evidence="5">6.3.2.12</ecNumber>
        <ecNumber evidence="6">6.3.2.17</ecNumber>
    </recommendedName>
    <alternativeName>
        <fullName evidence="16">Folylpoly-gamma-glutamate synthetase-dihydrofolate synthetase</fullName>
    </alternativeName>
    <alternativeName>
        <fullName evidence="14">Folylpolyglutamate synthetase</fullName>
    </alternativeName>
    <alternativeName>
        <fullName evidence="15">Tetrahydrofolylpolyglutamate synthase</fullName>
    </alternativeName>
</protein>
<sequence>MPQTVESLGSDAVLARLNALHPKIIDLSLGRVETLLSTLGHPERRLAPVVHIAGTNGKGSVLAYLRAMHEAEGRRVQAYTSPHLVRFHERIRLSDGLIEEPALLALLEECEAANGGAPITFFEITTVAAFLAFAREPADLLLLEVGLGGRLDATNVIDTPALSVITPVSMDHTQYLGDSLEAIAFEKAGILKPGVPAVVGLQSPTALAVIEARAREIEAPLWIQGRDFEGAAGADALTYRDEAGEVELPFPALPGDHQQQNAILAMAAARRLGDLGPSLEACRHGLTQARWPARLQQLTHGPLVALLPANWSLWLDGGHNAAAAEALAAWLGRDRKPLRLIYGMLNTKAAADFLRPLAPLTERLEAIAIPGEPNSLSPEAAAEHARACGFAATARPNLDAAMAAALADSGPDGRVLICGSLYLAGKVLAENG</sequence>
<comment type="pathway">
    <text evidence="2">Cofactor biosynthesis; tetrahydrofolate biosynthesis; 7,8-dihydrofolate from 2-amino-4-hydroxy-6-hydroxymethyl-7,8-dihydropteridine diphosphate and 4-aminobenzoate: step 2/2.</text>
</comment>
<evidence type="ECO:0000256" key="6">
    <source>
        <dbReference type="ARBA" id="ARBA00013025"/>
    </source>
</evidence>
<evidence type="ECO:0000256" key="7">
    <source>
        <dbReference type="ARBA" id="ARBA00019357"/>
    </source>
</evidence>
<evidence type="ECO:0000256" key="19">
    <source>
        <dbReference type="ARBA" id="ARBA00049035"/>
    </source>
</evidence>
<evidence type="ECO:0000256" key="20">
    <source>
        <dbReference type="ARBA" id="ARBA00049161"/>
    </source>
</evidence>
<evidence type="ECO:0000256" key="3">
    <source>
        <dbReference type="ARBA" id="ARBA00005150"/>
    </source>
</evidence>
<dbReference type="InterPro" id="IPR036615">
    <property type="entry name" value="Mur_ligase_C_dom_sf"/>
</dbReference>
<comment type="catalytic activity">
    <reaction evidence="20">
        <text>7,8-dihydropteroate + L-glutamate + ATP = 7,8-dihydrofolate + ADP + phosphate + H(+)</text>
        <dbReference type="Rhea" id="RHEA:23584"/>
        <dbReference type="ChEBI" id="CHEBI:15378"/>
        <dbReference type="ChEBI" id="CHEBI:17839"/>
        <dbReference type="ChEBI" id="CHEBI:29985"/>
        <dbReference type="ChEBI" id="CHEBI:30616"/>
        <dbReference type="ChEBI" id="CHEBI:43474"/>
        <dbReference type="ChEBI" id="CHEBI:57451"/>
        <dbReference type="ChEBI" id="CHEBI:456216"/>
        <dbReference type="EC" id="6.3.2.12"/>
    </reaction>
</comment>
<evidence type="ECO:0000256" key="9">
    <source>
        <dbReference type="ARBA" id="ARBA00022723"/>
    </source>
</evidence>
<dbReference type="InterPro" id="IPR004101">
    <property type="entry name" value="Mur_ligase_C"/>
</dbReference>
<dbReference type="PROSITE" id="PS01012">
    <property type="entry name" value="FOLYLPOLYGLU_SYNT_2"/>
    <property type="match status" value="1"/>
</dbReference>
<evidence type="ECO:0000256" key="11">
    <source>
        <dbReference type="ARBA" id="ARBA00022840"/>
    </source>
</evidence>
<evidence type="ECO:0000259" key="23">
    <source>
        <dbReference type="Pfam" id="PF08245"/>
    </source>
</evidence>
<evidence type="ECO:0000256" key="8">
    <source>
        <dbReference type="ARBA" id="ARBA00022598"/>
    </source>
</evidence>
<evidence type="ECO:0000256" key="15">
    <source>
        <dbReference type="ARBA" id="ARBA00030592"/>
    </source>
</evidence>
<evidence type="ECO:0000256" key="14">
    <source>
        <dbReference type="ARBA" id="ARBA00030048"/>
    </source>
</evidence>
<evidence type="ECO:0000259" key="22">
    <source>
        <dbReference type="Pfam" id="PF02875"/>
    </source>
</evidence>
<evidence type="ECO:0000256" key="13">
    <source>
        <dbReference type="ARBA" id="ARBA00022909"/>
    </source>
</evidence>
<organism evidence="24 25">
    <name type="scientific">Aquibaculum arenosum</name>
    <dbReference type="NCBI Taxonomy" id="3032591"/>
    <lineage>
        <taxon>Bacteria</taxon>
        <taxon>Pseudomonadati</taxon>
        <taxon>Pseudomonadota</taxon>
        <taxon>Alphaproteobacteria</taxon>
        <taxon>Rhodospirillales</taxon>
        <taxon>Rhodovibrionaceae</taxon>
        <taxon>Aquibaculum</taxon>
    </lineage>
</organism>
<keyword evidence="13" id="KW-0289">Folate biosynthesis</keyword>
<evidence type="ECO:0000256" key="5">
    <source>
        <dbReference type="ARBA" id="ARBA00013023"/>
    </source>
</evidence>
<evidence type="ECO:0000313" key="25">
    <source>
        <dbReference type="Proteomes" id="UP001215503"/>
    </source>
</evidence>
<evidence type="ECO:0000256" key="21">
    <source>
        <dbReference type="PIRNR" id="PIRNR001563"/>
    </source>
</evidence>
<evidence type="ECO:0000256" key="1">
    <source>
        <dbReference type="ARBA" id="ARBA00002714"/>
    </source>
</evidence>
<keyword evidence="10 21" id="KW-0547">Nucleotide-binding</keyword>
<keyword evidence="12" id="KW-0460">Magnesium</keyword>
<accession>A0ABT5YJS6</accession>
<dbReference type="Gene3D" id="3.90.190.20">
    <property type="entry name" value="Mur ligase, C-terminal domain"/>
    <property type="match status" value="1"/>
</dbReference>
<dbReference type="InterPro" id="IPR036565">
    <property type="entry name" value="Mur-like_cat_sf"/>
</dbReference>
<dbReference type="NCBIfam" id="TIGR01499">
    <property type="entry name" value="folC"/>
    <property type="match status" value="1"/>
</dbReference>
<evidence type="ECO:0000256" key="18">
    <source>
        <dbReference type="ARBA" id="ARBA00047808"/>
    </source>
</evidence>
<keyword evidence="25" id="KW-1185">Reference proteome</keyword>
<feature type="domain" description="Mur ligase C-terminal" evidence="22">
    <location>
        <begin position="314"/>
        <end position="420"/>
    </location>
</feature>
<evidence type="ECO:0000313" key="24">
    <source>
        <dbReference type="EMBL" id="MDF2094509.1"/>
    </source>
</evidence>
<evidence type="ECO:0000256" key="12">
    <source>
        <dbReference type="ARBA" id="ARBA00022842"/>
    </source>
</evidence>
<dbReference type="SUPFAM" id="SSF53244">
    <property type="entry name" value="MurD-like peptide ligases, peptide-binding domain"/>
    <property type="match status" value="1"/>
</dbReference>
<dbReference type="Pfam" id="PF08245">
    <property type="entry name" value="Mur_ligase_M"/>
    <property type="match status" value="1"/>
</dbReference>
<comment type="catalytic activity">
    <reaction evidence="18">
        <text>10-formyltetrahydrofolyl-(gamma-L-Glu)(n) + L-glutamate + ATP = 10-formyltetrahydrofolyl-(gamma-L-Glu)(n+1) + ADP + phosphate + H(+)</text>
        <dbReference type="Rhea" id="RHEA:51904"/>
        <dbReference type="Rhea" id="RHEA-COMP:13088"/>
        <dbReference type="Rhea" id="RHEA-COMP:14300"/>
        <dbReference type="ChEBI" id="CHEBI:15378"/>
        <dbReference type="ChEBI" id="CHEBI:29985"/>
        <dbReference type="ChEBI" id="CHEBI:30616"/>
        <dbReference type="ChEBI" id="CHEBI:43474"/>
        <dbReference type="ChEBI" id="CHEBI:134413"/>
        <dbReference type="ChEBI" id="CHEBI:456216"/>
        <dbReference type="EC" id="6.3.2.17"/>
    </reaction>
</comment>
<dbReference type="SUPFAM" id="SSF53623">
    <property type="entry name" value="MurD-like peptide ligases, catalytic domain"/>
    <property type="match status" value="1"/>
</dbReference>
<dbReference type="InterPro" id="IPR001645">
    <property type="entry name" value="Folylpolyglutamate_synth"/>
</dbReference>
<evidence type="ECO:0000256" key="4">
    <source>
        <dbReference type="ARBA" id="ARBA00008276"/>
    </source>
</evidence>
<comment type="catalytic activity">
    <reaction evidence="19">
        <text>(6R)-5,10-methylenetetrahydrofolyl-(gamma-L-Glu)(n) + L-glutamate + ATP = (6R)-5,10-methylenetetrahydrofolyl-(gamma-L-Glu)(n+1) + ADP + phosphate + H(+)</text>
        <dbReference type="Rhea" id="RHEA:51912"/>
        <dbReference type="Rhea" id="RHEA-COMP:13257"/>
        <dbReference type="Rhea" id="RHEA-COMP:13258"/>
        <dbReference type="ChEBI" id="CHEBI:15378"/>
        <dbReference type="ChEBI" id="CHEBI:29985"/>
        <dbReference type="ChEBI" id="CHEBI:30616"/>
        <dbReference type="ChEBI" id="CHEBI:43474"/>
        <dbReference type="ChEBI" id="CHEBI:136572"/>
        <dbReference type="ChEBI" id="CHEBI:456216"/>
        <dbReference type="EC" id="6.3.2.17"/>
    </reaction>
</comment>
<dbReference type="Proteomes" id="UP001215503">
    <property type="component" value="Unassembled WGS sequence"/>
</dbReference>
<comment type="catalytic activity">
    <reaction evidence="17">
        <text>(6S)-5,6,7,8-tetrahydrofolyl-(gamma-L-Glu)(n) + L-glutamate + ATP = (6S)-5,6,7,8-tetrahydrofolyl-(gamma-L-Glu)(n+1) + ADP + phosphate + H(+)</text>
        <dbReference type="Rhea" id="RHEA:10580"/>
        <dbReference type="Rhea" id="RHEA-COMP:14738"/>
        <dbReference type="Rhea" id="RHEA-COMP:14740"/>
        <dbReference type="ChEBI" id="CHEBI:15378"/>
        <dbReference type="ChEBI" id="CHEBI:29985"/>
        <dbReference type="ChEBI" id="CHEBI:30616"/>
        <dbReference type="ChEBI" id="CHEBI:43474"/>
        <dbReference type="ChEBI" id="CHEBI:141005"/>
        <dbReference type="ChEBI" id="CHEBI:456216"/>
        <dbReference type="EC" id="6.3.2.17"/>
    </reaction>
</comment>
<evidence type="ECO:0000256" key="17">
    <source>
        <dbReference type="ARBA" id="ARBA00047493"/>
    </source>
</evidence>
<keyword evidence="9" id="KW-0479">Metal-binding</keyword>
<dbReference type="InterPro" id="IPR018109">
    <property type="entry name" value="Folylpolyglutamate_synth_CS"/>
</dbReference>